<evidence type="ECO:0000313" key="8">
    <source>
        <dbReference type="Proteomes" id="UP000052013"/>
    </source>
</evidence>
<evidence type="ECO:0000313" key="7">
    <source>
        <dbReference type="EMBL" id="KRL69204.1"/>
    </source>
</evidence>
<dbReference type="CDD" id="cd12827">
    <property type="entry name" value="EcCorA_ZntB-like_u2"/>
    <property type="match status" value="1"/>
</dbReference>
<sequence>MIKPEKEIRGTKWIETVRLTPEERQQLMKEYGIDEDIIEYVVDKDESTNFVHDINEDDQLFIFLAPYVLDRKLLRYITRPFGILLHKGVLFTFNESRIKQVDDAFQTAAENPEVQTVDAFILETLFAVVDSYMPISRAVTRKRNHLDKMLNRKTKNADLVALSYLQQTLTFLTSAVQLNLSLLQRLPNTYFGKNANQEKRDLFEDVTIEAEQVQRMIEIETQVVDRIDHTFNSIANNNLNDTMKFLTIWSLTMAVPTIITGFYGMNVKLPLATLHDAWIIAIIISAVLIVWLLIMLRLHHKM</sequence>
<proteinExistence type="inferred from homology"/>
<dbReference type="InterPro" id="IPR002523">
    <property type="entry name" value="MgTranspt_CorA/ZnTranspt_ZntB"/>
</dbReference>
<dbReference type="Gene3D" id="3.30.460.20">
    <property type="entry name" value="CorA soluble domain-like"/>
    <property type="match status" value="1"/>
</dbReference>
<dbReference type="PATRIC" id="fig|1423739.3.peg.1638"/>
<dbReference type="InterPro" id="IPR045861">
    <property type="entry name" value="CorA_cytoplasmic_dom"/>
</dbReference>
<comment type="similarity">
    <text evidence="2">Belongs to the CorA metal ion transporter (MIT) (TC 1.A.35) family.</text>
</comment>
<dbReference type="GO" id="GO:0016020">
    <property type="term" value="C:membrane"/>
    <property type="evidence" value="ECO:0007669"/>
    <property type="project" value="UniProtKB-SubCell"/>
</dbReference>
<comment type="caution">
    <text evidence="7">The sequence shown here is derived from an EMBL/GenBank/DDBJ whole genome shotgun (WGS) entry which is preliminary data.</text>
</comment>
<dbReference type="STRING" id="1423739.FC85_GL001561"/>
<protein>
    <submittedName>
        <fullName evidence="7">MIT family metal ion transporter CorA</fullName>
    </submittedName>
</protein>
<organism evidence="7 8">
    <name type="scientific">Lentilactobacillus diolivorans DSM 14421</name>
    <dbReference type="NCBI Taxonomy" id="1423739"/>
    <lineage>
        <taxon>Bacteria</taxon>
        <taxon>Bacillati</taxon>
        <taxon>Bacillota</taxon>
        <taxon>Bacilli</taxon>
        <taxon>Lactobacillales</taxon>
        <taxon>Lactobacillaceae</taxon>
        <taxon>Lentilactobacillus</taxon>
    </lineage>
</organism>
<gene>
    <name evidence="7" type="ORF">FC85_GL001561</name>
</gene>
<evidence type="ECO:0000256" key="3">
    <source>
        <dbReference type="ARBA" id="ARBA00022692"/>
    </source>
</evidence>
<evidence type="ECO:0000256" key="1">
    <source>
        <dbReference type="ARBA" id="ARBA00004141"/>
    </source>
</evidence>
<dbReference type="PANTHER" id="PTHR47891">
    <property type="entry name" value="TRANSPORTER-RELATED"/>
    <property type="match status" value="1"/>
</dbReference>
<dbReference type="SUPFAM" id="SSF144083">
    <property type="entry name" value="Magnesium transport protein CorA, transmembrane region"/>
    <property type="match status" value="1"/>
</dbReference>
<evidence type="ECO:0000256" key="5">
    <source>
        <dbReference type="ARBA" id="ARBA00023136"/>
    </source>
</evidence>
<dbReference type="InterPro" id="IPR045863">
    <property type="entry name" value="CorA_TM1_TM2"/>
</dbReference>
<dbReference type="AlphaFoldDB" id="A0A0R1SND7"/>
<dbReference type="Gene3D" id="1.20.58.340">
    <property type="entry name" value="Magnesium transport protein CorA, transmembrane region"/>
    <property type="match status" value="2"/>
</dbReference>
<keyword evidence="4 6" id="KW-1133">Transmembrane helix</keyword>
<keyword evidence="3 6" id="KW-0812">Transmembrane</keyword>
<dbReference type="SUPFAM" id="SSF143865">
    <property type="entry name" value="CorA soluble domain-like"/>
    <property type="match status" value="1"/>
</dbReference>
<comment type="subcellular location">
    <subcellularLocation>
        <location evidence="1">Membrane</location>
        <topology evidence="1">Multi-pass membrane protein</topology>
    </subcellularLocation>
</comment>
<dbReference type="Proteomes" id="UP000052013">
    <property type="component" value="Unassembled WGS sequence"/>
</dbReference>
<accession>A0A0R1SND7</accession>
<reference evidence="7 8" key="1">
    <citation type="journal article" date="2015" name="Genome Announc.">
        <title>Expanding the biotechnology potential of lactobacilli through comparative genomics of 213 strains and associated genera.</title>
        <authorList>
            <person name="Sun Z."/>
            <person name="Harris H.M."/>
            <person name="McCann A."/>
            <person name="Guo C."/>
            <person name="Argimon S."/>
            <person name="Zhang W."/>
            <person name="Yang X."/>
            <person name="Jeffery I.B."/>
            <person name="Cooney J.C."/>
            <person name="Kagawa T.F."/>
            <person name="Liu W."/>
            <person name="Song Y."/>
            <person name="Salvetti E."/>
            <person name="Wrobel A."/>
            <person name="Rasinkangas P."/>
            <person name="Parkhill J."/>
            <person name="Rea M.C."/>
            <person name="O'Sullivan O."/>
            <person name="Ritari J."/>
            <person name="Douillard F.P."/>
            <person name="Paul Ross R."/>
            <person name="Yang R."/>
            <person name="Briner A.E."/>
            <person name="Felis G.E."/>
            <person name="de Vos W.M."/>
            <person name="Barrangou R."/>
            <person name="Klaenhammer T.R."/>
            <person name="Caufield P.W."/>
            <person name="Cui Y."/>
            <person name="Zhang H."/>
            <person name="O'Toole P.W."/>
        </authorList>
    </citation>
    <scope>NUCLEOTIDE SEQUENCE [LARGE SCALE GENOMIC DNA]</scope>
    <source>
        <strain evidence="7 8">DSM 14421</strain>
    </source>
</reference>
<evidence type="ECO:0000256" key="6">
    <source>
        <dbReference type="SAM" id="Phobius"/>
    </source>
</evidence>
<dbReference type="GO" id="GO:0046873">
    <property type="term" value="F:metal ion transmembrane transporter activity"/>
    <property type="evidence" value="ECO:0007669"/>
    <property type="project" value="InterPro"/>
</dbReference>
<evidence type="ECO:0000256" key="2">
    <source>
        <dbReference type="ARBA" id="ARBA00009765"/>
    </source>
</evidence>
<dbReference type="InterPro" id="IPR047199">
    <property type="entry name" value="CorA-like"/>
</dbReference>
<keyword evidence="5 6" id="KW-0472">Membrane</keyword>
<dbReference type="RefSeq" id="WP_042521520.1">
    <property type="nucleotide sequence ID" value="NZ_AZEY01000014.1"/>
</dbReference>
<name>A0A0R1SND7_9LACO</name>
<feature type="transmembrane region" description="Helical" evidence="6">
    <location>
        <begin position="277"/>
        <end position="296"/>
    </location>
</feature>
<dbReference type="EMBL" id="AZEY01000014">
    <property type="protein sequence ID" value="KRL69204.1"/>
    <property type="molecule type" value="Genomic_DNA"/>
</dbReference>
<feature type="transmembrane region" description="Helical" evidence="6">
    <location>
        <begin position="245"/>
        <end position="265"/>
    </location>
</feature>
<dbReference type="Pfam" id="PF01544">
    <property type="entry name" value="CorA"/>
    <property type="match status" value="1"/>
</dbReference>
<dbReference type="PANTHER" id="PTHR47891:SF1">
    <property type="entry name" value="CORA-MAGNESIUM AND COBALT TRANSPORTER"/>
    <property type="match status" value="1"/>
</dbReference>
<evidence type="ECO:0000256" key="4">
    <source>
        <dbReference type="ARBA" id="ARBA00022989"/>
    </source>
</evidence>